<evidence type="ECO:0000313" key="3">
    <source>
        <dbReference type="EMBL" id="CAI9764651.1"/>
    </source>
</evidence>
<dbReference type="AlphaFoldDB" id="A0AAD2DUN7"/>
<dbReference type="Proteomes" id="UP000834106">
    <property type="component" value="Chromosome 7"/>
</dbReference>
<dbReference type="InterPro" id="IPR008889">
    <property type="entry name" value="VQ"/>
</dbReference>
<sequence>MKPPSFDTFLTPSMLSMYKDSHKITKLKPKIRIIHIVEPEIIKTDAENFRELVQKLTGKPAAEVKGTTKKEKHQLKGSIKKESNVQSKSLSTCCGTPKNNIELAGVMKEIEGEIYGDYPNGFLRFLTDVDDFFYNQDESESSIPSFKSSQFEEIQLR</sequence>
<organism evidence="3 4">
    <name type="scientific">Fraxinus pennsylvanica</name>
    <dbReference type="NCBI Taxonomy" id="56036"/>
    <lineage>
        <taxon>Eukaryota</taxon>
        <taxon>Viridiplantae</taxon>
        <taxon>Streptophyta</taxon>
        <taxon>Embryophyta</taxon>
        <taxon>Tracheophyta</taxon>
        <taxon>Spermatophyta</taxon>
        <taxon>Magnoliopsida</taxon>
        <taxon>eudicotyledons</taxon>
        <taxon>Gunneridae</taxon>
        <taxon>Pentapetalae</taxon>
        <taxon>asterids</taxon>
        <taxon>lamiids</taxon>
        <taxon>Lamiales</taxon>
        <taxon>Oleaceae</taxon>
        <taxon>Oleeae</taxon>
        <taxon>Fraxinus</taxon>
    </lineage>
</organism>
<dbReference type="PANTHER" id="PTHR33143">
    <property type="entry name" value="F16F4.1 PROTEIN-RELATED"/>
    <property type="match status" value="1"/>
</dbReference>
<evidence type="ECO:0000256" key="1">
    <source>
        <dbReference type="SAM" id="MobiDB-lite"/>
    </source>
</evidence>
<dbReference type="InterPro" id="IPR039607">
    <property type="entry name" value="VQ_8/17/18/20/21/25"/>
</dbReference>
<name>A0AAD2DUN7_9LAMI</name>
<keyword evidence="4" id="KW-1185">Reference proteome</keyword>
<proteinExistence type="predicted"/>
<protein>
    <recommendedName>
        <fullName evidence="2">VQ domain-containing protein</fullName>
    </recommendedName>
</protein>
<accession>A0AAD2DUN7</accession>
<feature type="domain" description="VQ" evidence="2">
    <location>
        <begin position="36"/>
        <end position="62"/>
    </location>
</feature>
<feature type="region of interest" description="Disordered" evidence="1">
    <location>
        <begin position="138"/>
        <end position="157"/>
    </location>
</feature>
<dbReference type="PANTHER" id="PTHR33143:SF3">
    <property type="entry name" value="VQ MOTIF-CONTAINING PROTEIN 17-RELATED"/>
    <property type="match status" value="1"/>
</dbReference>
<dbReference type="Pfam" id="PF05678">
    <property type="entry name" value="VQ"/>
    <property type="match status" value="1"/>
</dbReference>
<reference evidence="3" key="1">
    <citation type="submission" date="2023-05" db="EMBL/GenBank/DDBJ databases">
        <authorList>
            <person name="Huff M."/>
        </authorList>
    </citation>
    <scope>NUCLEOTIDE SEQUENCE</scope>
</reference>
<evidence type="ECO:0000259" key="2">
    <source>
        <dbReference type="Pfam" id="PF05678"/>
    </source>
</evidence>
<dbReference type="GO" id="GO:0005634">
    <property type="term" value="C:nucleus"/>
    <property type="evidence" value="ECO:0007669"/>
    <property type="project" value="TreeGrafter"/>
</dbReference>
<dbReference type="EMBL" id="OU503042">
    <property type="protein sequence ID" value="CAI9764651.1"/>
    <property type="molecule type" value="Genomic_DNA"/>
</dbReference>
<gene>
    <name evidence="3" type="ORF">FPE_LOCUS12081</name>
</gene>
<evidence type="ECO:0000313" key="4">
    <source>
        <dbReference type="Proteomes" id="UP000834106"/>
    </source>
</evidence>